<sequence length="392" mass="43797">MYSTWIVSVLYYLRDVNALMQQNRVKAWAALITLASLVMTSFFSSVTLAVSTIQSSSWSSHSSSGIEKSARVNAGSHNPILEDSQQGDIQYVRLEGSELKIAHKYNADNDMWMIFDFAGANALYGMKEWRLSPNTKPGVSSDLDRSSVMLMPDISDWIGPYIVGADQHGNGKGQEFTGGNHNYDGSVNGSVTGRTLRYDIRVDGKKLKGKKIASAKRIKIQVVNRIQGFNTKEADGSGREILQEAITYVIEGGKVDVHVKVTPLEDITLYRYYGLQSVNGAWNQDIRYFAGNTEVAQHEASKYSDSGSKAAHPGVDQYWLRSAIQNGTTHNLLVSLDREYGLGRLDFLADDQPIAFTQEYGKSYFLQVYNKEAHLKRRHSIAWQGSYHFFST</sequence>
<dbReference type="EMBL" id="FXAZ01000001">
    <property type="protein sequence ID" value="SMG21853.1"/>
    <property type="molecule type" value="Genomic_DNA"/>
</dbReference>
<organism evidence="1 2">
    <name type="scientific">Paenibacillus aquistagni</name>
    <dbReference type="NCBI Taxonomy" id="1852522"/>
    <lineage>
        <taxon>Bacteria</taxon>
        <taxon>Bacillati</taxon>
        <taxon>Bacillota</taxon>
        <taxon>Bacilli</taxon>
        <taxon>Bacillales</taxon>
        <taxon>Paenibacillaceae</taxon>
        <taxon>Paenibacillus</taxon>
    </lineage>
</organism>
<keyword evidence="2" id="KW-1185">Reference proteome</keyword>
<gene>
    <name evidence="1" type="ORF">SAMN06295960_1142</name>
</gene>
<accession>A0A1X7J365</accession>
<protein>
    <submittedName>
        <fullName evidence="1">Uncharacterized protein</fullName>
    </submittedName>
</protein>
<evidence type="ECO:0000313" key="1">
    <source>
        <dbReference type="EMBL" id="SMG21853.1"/>
    </source>
</evidence>
<evidence type="ECO:0000313" key="2">
    <source>
        <dbReference type="Proteomes" id="UP000193834"/>
    </source>
</evidence>
<dbReference type="STRING" id="1852522.SAMN06295960_1142"/>
<dbReference type="AlphaFoldDB" id="A0A1X7J365"/>
<reference evidence="1 2" key="1">
    <citation type="submission" date="2017-04" db="EMBL/GenBank/DDBJ databases">
        <authorList>
            <person name="Afonso C.L."/>
            <person name="Miller P.J."/>
            <person name="Scott M.A."/>
            <person name="Spackman E."/>
            <person name="Goraichik I."/>
            <person name="Dimitrov K.M."/>
            <person name="Suarez D.L."/>
            <person name="Swayne D.E."/>
        </authorList>
    </citation>
    <scope>NUCLEOTIDE SEQUENCE [LARGE SCALE GENOMIC DNA]</scope>
    <source>
        <strain evidence="1 2">11</strain>
    </source>
</reference>
<name>A0A1X7J365_9BACL</name>
<dbReference type="Proteomes" id="UP000193834">
    <property type="component" value="Unassembled WGS sequence"/>
</dbReference>
<proteinExistence type="predicted"/>